<dbReference type="InterPro" id="IPR001810">
    <property type="entry name" value="F-box_dom"/>
</dbReference>
<keyword evidence="3" id="KW-1185">Reference proteome</keyword>
<dbReference type="PROSITE" id="PS50181">
    <property type="entry name" value="FBOX"/>
    <property type="match status" value="1"/>
</dbReference>
<evidence type="ECO:0000259" key="1">
    <source>
        <dbReference type="PROSITE" id="PS50181"/>
    </source>
</evidence>
<protein>
    <recommendedName>
        <fullName evidence="1">F-box domain-containing protein</fullName>
    </recommendedName>
</protein>
<evidence type="ECO:0000313" key="3">
    <source>
        <dbReference type="Proteomes" id="UP000059188"/>
    </source>
</evidence>
<accession>A0A0B7FXP1</accession>
<dbReference type="EMBL" id="LN679105">
    <property type="protein sequence ID" value="CEL61614.1"/>
    <property type="molecule type" value="Genomic_DNA"/>
</dbReference>
<gene>
    <name evidence="2" type="ORF">RSOLAG1IB_04364</name>
</gene>
<dbReference type="OrthoDB" id="3365698at2759"/>
<dbReference type="Proteomes" id="UP000059188">
    <property type="component" value="Unassembled WGS sequence"/>
</dbReference>
<dbReference type="Pfam" id="PF12937">
    <property type="entry name" value="F-box-like"/>
    <property type="match status" value="1"/>
</dbReference>
<reference evidence="2 3" key="1">
    <citation type="submission" date="2014-11" db="EMBL/GenBank/DDBJ databases">
        <authorList>
            <person name="Wibberg Daniel"/>
        </authorList>
    </citation>
    <scope>NUCLEOTIDE SEQUENCE [LARGE SCALE GENOMIC DNA]</scope>
    <source>
        <strain evidence="2">Rhizoctonia solani AG1-IB 7/3/14</strain>
    </source>
</reference>
<dbReference type="SUPFAM" id="SSF81383">
    <property type="entry name" value="F-box domain"/>
    <property type="match status" value="1"/>
</dbReference>
<dbReference type="InterPro" id="IPR036047">
    <property type="entry name" value="F-box-like_dom_sf"/>
</dbReference>
<dbReference type="AlphaFoldDB" id="A0A0B7FXP1"/>
<proteinExistence type="predicted"/>
<dbReference type="Gene3D" id="1.20.1280.50">
    <property type="match status" value="1"/>
</dbReference>
<sequence>MEALQSIRTRLYTALDEYANVCLSLSNNQELMLGISDLAGDIIAEVEGFTYLKLKTTQVETILKKTRNSLRSLVSISSLPDETLARIFHFVHDVQFLQFERLVDNHSVPVNSLAVSQVCTRWRQVALSTGSLWSHIDLTACVKSISLGEIFATRSGNLPLHIRVVEPFTYNDRQIGRFRDTSKFEYFMLNIGPRVRSLEFSWIPQTCYLFLSWFELLDFSLYCSSQTLTCLVLSDRNVNTNRVVSDEYCSRLRWFLTTDAIPADDLNAFPNRIIVGSHPPHHYEDILSHIKSLKLDSVYPFWTSKAYHGLTELRLTGPRQLTKIITTQQLAGILQSSPDLHVFHFGPEVSPTLPSPPSVRLQHLEVFLLQSLTFDTQQAVLRLISPGTKPLQMSTTYNDMVQSYLAISPEDEFNRFFKRSNIVQLQVHSSVKVEPRAFLELLPGLQSLIFRNATILEAGSSQERRAIDICPNLCSLDFVSCTISLDAFAWLVSERRMSRVSMWDSVIAYEFETFDPYNFTDTLTEFCPVLQLFEIYEQTIKIEGWGEDIEDRIIRAQKCRYETH</sequence>
<dbReference type="STRING" id="1108050.A0A0B7FXP1"/>
<organism evidence="2 3">
    <name type="scientific">Thanatephorus cucumeris (strain AG1-IB / isolate 7/3/14)</name>
    <name type="common">Lettuce bottom rot fungus</name>
    <name type="synonym">Rhizoctonia solani</name>
    <dbReference type="NCBI Taxonomy" id="1108050"/>
    <lineage>
        <taxon>Eukaryota</taxon>
        <taxon>Fungi</taxon>
        <taxon>Dikarya</taxon>
        <taxon>Basidiomycota</taxon>
        <taxon>Agaricomycotina</taxon>
        <taxon>Agaricomycetes</taxon>
        <taxon>Cantharellales</taxon>
        <taxon>Ceratobasidiaceae</taxon>
        <taxon>Rhizoctonia</taxon>
        <taxon>Rhizoctonia solani AG-1</taxon>
    </lineage>
</organism>
<evidence type="ECO:0000313" key="2">
    <source>
        <dbReference type="EMBL" id="CEL61614.1"/>
    </source>
</evidence>
<name>A0A0B7FXP1_THACB</name>
<feature type="domain" description="F-box" evidence="1">
    <location>
        <begin position="73"/>
        <end position="136"/>
    </location>
</feature>